<keyword evidence="2" id="KW-0808">Transferase</keyword>
<dbReference type="EMBL" id="FNYC01000006">
    <property type="protein sequence ID" value="SEJ31195.1"/>
    <property type="molecule type" value="Genomic_DNA"/>
</dbReference>
<dbReference type="PANTHER" id="PTHR45947">
    <property type="entry name" value="SULFOQUINOVOSYL TRANSFERASE SQD2"/>
    <property type="match status" value="1"/>
</dbReference>
<evidence type="ECO:0000259" key="1">
    <source>
        <dbReference type="Pfam" id="PF13579"/>
    </source>
</evidence>
<dbReference type="CDD" id="cd03801">
    <property type="entry name" value="GT4_PimA-like"/>
    <property type="match status" value="1"/>
</dbReference>
<dbReference type="GO" id="GO:0016757">
    <property type="term" value="F:glycosyltransferase activity"/>
    <property type="evidence" value="ECO:0007669"/>
    <property type="project" value="TreeGrafter"/>
</dbReference>
<dbReference type="InterPro" id="IPR028098">
    <property type="entry name" value="Glyco_trans_4-like_N"/>
</dbReference>
<dbReference type="PANTHER" id="PTHR45947:SF11">
    <property type="entry name" value="SLR1508 PROTEIN"/>
    <property type="match status" value="1"/>
</dbReference>
<sequence length="381" mass="42065">MRIAFVCKRRYMGKDVILDQYARLYEIPRQLALLGHTVLAVCLDYRQDTEAGCWEHEAAPGHLVWEAHSPGWLGHALPAYPWRVLKRLQGFLPDIVIGASDIPQLVLGAWLARHLRVPFVADLYDNFEGFGQARIPGMVSLLRHAVRRASLVLTTSEPLRCFVEDVYRPAGDVIAMPSSVDKHVFHPRDRLACREALGLPLHAKLFGTAGGLHADKGVTTLYAAWERLRNKIPDAHLVLAGPHAASLPPPDGPRVHYLGALSHDRVAHLFGALDVGAICILDTVFGRYCFPQKAYEMLACGLPVVAADVGAMGELLAHTPECLYRAEDADDLARRVEQQMASPVVPNLPIKDWRELIGDVEPRLRSLVPGEATHAGDTTRV</sequence>
<organism evidence="2 3">
    <name type="scientific">Frateuria terrea</name>
    <dbReference type="NCBI Taxonomy" id="529704"/>
    <lineage>
        <taxon>Bacteria</taxon>
        <taxon>Pseudomonadati</taxon>
        <taxon>Pseudomonadota</taxon>
        <taxon>Gammaproteobacteria</taxon>
        <taxon>Lysobacterales</taxon>
        <taxon>Rhodanobacteraceae</taxon>
        <taxon>Frateuria</taxon>
    </lineage>
</organism>
<evidence type="ECO:0000313" key="3">
    <source>
        <dbReference type="Proteomes" id="UP000199420"/>
    </source>
</evidence>
<feature type="domain" description="Glycosyltransferase subfamily 4-like N-terminal" evidence="1">
    <location>
        <begin position="24"/>
        <end position="176"/>
    </location>
</feature>
<proteinExistence type="predicted"/>
<dbReference type="OrthoDB" id="258796at2"/>
<dbReference type="STRING" id="529704.SAMN02927913_2493"/>
<dbReference type="Gene3D" id="3.40.50.2000">
    <property type="entry name" value="Glycogen Phosphorylase B"/>
    <property type="match status" value="2"/>
</dbReference>
<gene>
    <name evidence="2" type="ORF">SAMN04487997_2948</name>
</gene>
<dbReference type="RefSeq" id="WP_091337360.1">
    <property type="nucleotide sequence ID" value="NZ_FNYC01000006.1"/>
</dbReference>
<accession>A0A1H6Y321</accession>
<dbReference type="AlphaFoldDB" id="A0A1H6Y321"/>
<evidence type="ECO:0000313" key="2">
    <source>
        <dbReference type="EMBL" id="SEJ31195.1"/>
    </source>
</evidence>
<dbReference type="InterPro" id="IPR050194">
    <property type="entry name" value="Glycosyltransferase_grp1"/>
</dbReference>
<name>A0A1H6Y321_9GAMM</name>
<dbReference type="Pfam" id="PF13579">
    <property type="entry name" value="Glyco_trans_4_4"/>
    <property type="match status" value="1"/>
</dbReference>
<dbReference type="SUPFAM" id="SSF53756">
    <property type="entry name" value="UDP-Glycosyltransferase/glycogen phosphorylase"/>
    <property type="match status" value="1"/>
</dbReference>
<dbReference type="Proteomes" id="UP000199420">
    <property type="component" value="Unassembled WGS sequence"/>
</dbReference>
<reference evidence="2 3" key="1">
    <citation type="submission" date="2016-10" db="EMBL/GenBank/DDBJ databases">
        <authorList>
            <person name="de Groot N.N."/>
        </authorList>
    </citation>
    <scope>NUCLEOTIDE SEQUENCE [LARGE SCALE GENOMIC DNA]</scope>
    <source>
        <strain evidence="2 3">DSM 26515</strain>
    </source>
</reference>
<keyword evidence="3" id="KW-1185">Reference proteome</keyword>
<dbReference type="Pfam" id="PF13692">
    <property type="entry name" value="Glyco_trans_1_4"/>
    <property type="match status" value="1"/>
</dbReference>
<protein>
    <submittedName>
        <fullName evidence="2">Glycosyltransferase involved in cell wall bisynthesis</fullName>
    </submittedName>
</protein>